<comment type="similarity">
    <text evidence="2">Belongs to the SusD family.</text>
</comment>
<keyword evidence="10" id="KW-1185">Reference proteome</keyword>
<feature type="region of interest" description="Disordered" evidence="6">
    <location>
        <begin position="300"/>
        <end position="321"/>
    </location>
</feature>
<dbReference type="Pfam" id="PF07980">
    <property type="entry name" value="SusD_RagB"/>
    <property type="match status" value="1"/>
</dbReference>
<dbReference type="InterPro" id="IPR012944">
    <property type="entry name" value="SusD_RagB_dom"/>
</dbReference>
<dbReference type="EMBL" id="FOVL01000006">
    <property type="protein sequence ID" value="SFN48274.1"/>
    <property type="molecule type" value="Genomic_DNA"/>
</dbReference>
<keyword evidence="4" id="KW-0472">Membrane</keyword>
<organism evidence="9 10">
    <name type="scientific">Salegentibacter flavus</name>
    <dbReference type="NCBI Taxonomy" id="287099"/>
    <lineage>
        <taxon>Bacteria</taxon>
        <taxon>Pseudomonadati</taxon>
        <taxon>Bacteroidota</taxon>
        <taxon>Flavobacteriia</taxon>
        <taxon>Flavobacteriales</taxon>
        <taxon>Flavobacteriaceae</taxon>
        <taxon>Salegentibacter</taxon>
    </lineage>
</organism>
<evidence type="ECO:0000256" key="1">
    <source>
        <dbReference type="ARBA" id="ARBA00004442"/>
    </source>
</evidence>
<dbReference type="AlphaFoldDB" id="A0A1I4ZDD3"/>
<evidence type="ECO:0000256" key="2">
    <source>
        <dbReference type="ARBA" id="ARBA00006275"/>
    </source>
</evidence>
<dbReference type="GO" id="GO:0009279">
    <property type="term" value="C:cell outer membrane"/>
    <property type="evidence" value="ECO:0007669"/>
    <property type="project" value="UniProtKB-SubCell"/>
</dbReference>
<dbReference type="InterPro" id="IPR033985">
    <property type="entry name" value="SusD-like_N"/>
</dbReference>
<dbReference type="Gene3D" id="1.25.40.390">
    <property type="match status" value="1"/>
</dbReference>
<gene>
    <name evidence="9" type="ORF">SAMN05660413_01252</name>
</gene>
<reference evidence="9 10" key="1">
    <citation type="submission" date="2016-10" db="EMBL/GenBank/DDBJ databases">
        <authorList>
            <person name="de Groot N.N."/>
        </authorList>
    </citation>
    <scope>NUCLEOTIDE SEQUENCE [LARGE SCALE GENOMIC DNA]</scope>
    <source>
        <strain evidence="9 10">DSM 17794</strain>
    </source>
</reference>
<sequence length="570" mass="64584">MKTMNNKLKHILTVLGLMLIIGCVSEDDLNVQEANTISEENLEPEALVIAAYSALDYRYNTGDFRDLWPFDHSPSNWGTSDIRSGDAYKGGGGTGDNPGGGMHQLETHDLFPSSDNVYNLWRSIYFGVKRVDIAIRFLTELEEGEFDKRDIRLGELYVLRAHFYFEAMKNFGSIVWYDENTPVTELKSIPNTFDENFIWEKIEGDLNNAISLLPESQPDLGRANALVAHAYLAKAHLFQENWQGVISHTNMVINSGQYRLVEDIERLYSEPGYGNPENIFAIQFSIEDGSQYGNVNFGDLLNSPDSPNDDPNHPYLNGDDFHKPSQNLANAFKVNDNGLPMFNTFNAENVNEEDLVDPRLDHTIGRPGITWKDWTAMPQQPNWSRDAGTYGLLVRKKNMIYPTSDGMASNPNGFPWALGNLDFPLIKYSDLLLWKAEALIETGSVSEGVEIINEIRLRAKNSPYVKDFENPTEDAANYLINTYSTSLSQEQALSALRFERRLELANEGHRFYDLVRWEIADSYLSEYIATEQARRPYLSGASLEPHEYYLPIPQIEIDASGGVYTQRPGY</sequence>
<evidence type="ECO:0000256" key="5">
    <source>
        <dbReference type="ARBA" id="ARBA00023237"/>
    </source>
</evidence>
<comment type="subcellular location">
    <subcellularLocation>
        <location evidence="1">Cell outer membrane</location>
    </subcellularLocation>
</comment>
<evidence type="ECO:0000256" key="4">
    <source>
        <dbReference type="ARBA" id="ARBA00023136"/>
    </source>
</evidence>
<name>A0A1I4ZDD3_9FLAO</name>
<dbReference type="InterPro" id="IPR011990">
    <property type="entry name" value="TPR-like_helical_dom_sf"/>
</dbReference>
<dbReference type="PROSITE" id="PS51257">
    <property type="entry name" value="PROKAR_LIPOPROTEIN"/>
    <property type="match status" value="1"/>
</dbReference>
<accession>A0A1I4ZDD3</accession>
<evidence type="ECO:0000256" key="3">
    <source>
        <dbReference type="ARBA" id="ARBA00022729"/>
    </source>
</evidence>
<evidence type="ECO:0000313" key="10">
    <source>
        <dbReference type="Proteomes" id="UP000199153"/>
    </source>
</evidence>
<evidence type="ECO:0000256" key="6">
    <source>
        <dbReference type="SAM" id="MobiDB-lite"/>
    </source>
</evidence>
<keyword evidence="3" id="KW-0732">Signal</keyword>
<dbReference type="Pfam" id="PF14322">
    <property type="entry name" value="SusD-like_3"/>
    <property type="match status" value="1"/>
</dbReference>
<dbReference type="Proteomes" id="UP000199153">
    <property type="component" value="Unassembled WGS sequence"/>
</dbReference>
<feature type="domain" description="RagB/SusD" evidence="7">
    <location>
        <begin position="276"/>
        <end position="570"/>
    </location>
</feature>
<evidence type="ECO:0000259" key="7">
    <source>
        <dbReference type="Pfam" id="PF07980"/>
    </source>
</evidence>
<keyword evidence="5" id="KW-0998">Cell outer membrane</keyword>
<evidence type="ECO:0000259" key="8">
    <source>
        <dbReference type="Pfam" id="PF14322"/>
    </source>
</evidence>
<dbReference type="SUPFAM" id="SSF48452">
    <property type="entry name" value="TPR-like"/>
    <property type="match status" value="1"/>
</dbReference>
<feature type="domain" description="SusD-like N-terminal" evidence="8">
    <location>
        <begin position="107"/>
        <end position="237"/>
    </location>
</feature>
<dbReference type="OrthoDB" id="5694214at2"/>
<protein>
    <submittedName>
        <fullName evidence="9">Starch-binding associating with outer membrane</fullName>
    </submittedName>
</protein>
<proteinExistence type="inferred from homology"/>
<evidence type="ECO:0000313" key="9">
    <source>
        <dbReference type="EMBL" id="SFN48274.1"/>
    </source>
</evidence>
<dbReference type="STRING" id="287099.SAMN05660413_01252"/>